<evidence type="ECO:0000313" key="3">
    <source>
        <dbReference type="Proteomes" id="UP000515819"/>
    </source>
</evidence>
<protein>
    <submittedName>
        <fullName evidence="2">Uncharacterized protein</fullName>
    </submittedName>
</protein>
<name>A0A7G9FMM1_9FIRM</name>
<feature type="transmembrane region" description="Helical" evidence="1">
    <location>
        <begin position="33"/>
        <end position="52"/>
    </location>
</feature>
<dbReference type="AlphaFoldDB" id="A0A7G9FMM1"/>
<accession>A0A7G9FMM1</accession>
<keyword evidence="1" id="KW-1133">Transmembrane helix</keyword>
<dbReference type="RefSeq" id="WP_021984217.1">
    <property type="nucleotide sequence ID" value="NZ_CP060632.1"/>
</dbReference>
<feature type="transmembrane region" description="Helical" evidence="1">
    <location>
        <begin position="7"/>
        <end position="27"/>
    </location>
</feature>
<evidence type="ECO:0000256" key="1">
    <source>
        <dbReference type="SAM" id="Phobius"/>
    </source>
</evidence>
<dbReference type="EMBL" id="CP060632">
    <property type="protein sequence ID" value="QNL99802.1"/>
    <property type="molecule type" value="Genomic_DNA"/>
</dbReference>
<dbReference type="KEGG" id="wcp:H9Q76_00360"/>
<keyword evidence="1" id="KW-0472">Membrane</keyword>
<evidence type="ECO:0000313" key="2">
    <source>
        <dbReference type="EMBL" id="QNL99802.1"/>
    </source>
</evidence>
<proteinExistence type="predicted"/>
<keyword evidence="1" id="KW-0812">Transmembrane</keyword>
<reference evidence="2 3" key="1">
    <citation type="submission" date="2020-08" db="EMBL/GenBank/DDBJ databases">
        <authorList>
            <person name="Liu C."/>
            <person name="Sun Q."/>
        </authorList>
    </citation>
    <scope>NUCLEOTIDE SEQUENCE [LARGE SCALE GENOMIC DNA]</scope>
    <source>
        <strain evidence="2 3">NSJ-4</strain>
    </source>
</reference>
<dbReference type="Proteomes" id="UP000515819">
    <property type="component" value="Chromosome"/>
</dbReference>
<gene>
    <name evidence="2" type="ORF">H9Q76_00360</name>
</gene>
<organism evidence="2 3">
    <name type="scientific">Wujia chipingensis</name>
    <dbReference type="NCBI Taxonomy" id="2763670"/>
    <lineage>
        <taxon>Bacteria</taxon>
        <taxon>Bacillati</taxon>
        <taxon>Bacillota</taxon>
        <taxon>Clostridia</taxon>
        <taxon>Lachnospirales</taxon>
        <taxon>Lachnospiraceae</taxon>
        <taxon>Wujia</taxon>
    </lineage>
</organism>
<sequence length="208" mass="23554">MNRKSSTTLTISAVAFIAALLIDLYLILVYPSMIQVIIAVSLIVVVDTYFLVDGILAKVDEIANLNLDKQNELTKVEKGIYSVAKREEVSRTQSMSAILDMMLEMKDENSKLLSEIKDDNSKHMKDLMEQDKLMTKIQLKKDVDNTDRVVSSTEKMAVLITKMATANSRSSNETIEILNDICKELEQRNGKTEDENDYSHLRIMDKAE</sequence>
<keyword evidence="3" id="KW-1185">Reference proteome</keyword>